<name>A0A161ZVL5_DAUCS</name>
<sequence>MKMEWRCIKRKKVLELAAKKEDKKLKFAAKLLLLKNRETGKDKDWVLTRDGYHTERDYGVNQPLKRYYYEKDMNINHAYIQRKIMEKQWLVMLLEIFLQYEMKVKSIQNQDDVEYEKHLQ</sequence>
<accession>A0A161ZVL5</accession>
<dbReference type="EMBL" id="LNRQ01000006">
    <property type="protein sequence ID" value="KZM90960.1"/>
    <property type="molecule type" value="Genomic_DNA"/>
</dbReference>
<evidence type="ECO:0000313" key="1">
    <source>
        <dbReference type="EMBL" id="KZM90960.1"/>
    </source>
</evidence>
<dbReference type="AlphaFoldDB" id="A0A161ZVL5"/>
<protein>
    <submittedName>
        <fullName evidence="1">Uncharacterized protein</fullName>
    </submittedName>
</protein>
<dbReference type="EMBL" id="CP093348">
    <property type="protein sequence ID" value="WOH05127.1"/>
    <property type="molecule type" value="Genomic_DNA"/>
</dbReference>
<evidence type="ECO:0000313" key="3">
    <source>
        <dbReference type="Proteomes" id="UP000077755"/>
    </source>
</evidence>
<evidence type="ECO:0000313" key="2">
    <source>
        <dbReference type="EMBL" id="WOH05127.1"/>
    </source>
</evidence>
<gene>
    <name evidence="1" type="ORF">DCAR_021675</name>
    <name evidence="2" type="ORF">DCAR_0624540</name>
</gene>
<organism evidence="1">
    <name type="scientific">Daucus carota subsp. sativus</name>
    <name type="common">Carrot</name>
    <dbReference type="NCBI Taxonomy" id="79200"/>
    <lineage>
        <taxon>Eukaryota</taxon>
        <taxon>Viridiplantae</taxon>
        <taxon>Streptophyta</taxon>
        <taxon>Embryophyta</taxon>
        <taxon>Tracheophyta</taxon>
        <taxon>Spermatophyta</taxon>
        <taxon>Magnoliopsida</taxon>
        <taxon>eudicotyledons</taxon>
        <taxon>Gunneridae</taxon>
        <taxon>Pentapetalae</taxon>
        <taxon>asterids</taxon>
        <taxon>campanulids</taxon>
        <taxon>Apiales</taxon>
        <taxon>Apiaceae</taxon>
        <taxon>Apioideae</taxon>
        <taxon>Scandiceae</taxon>
        <taxon>Daucinae</taxon>
        <taxon>Daucus</taxon>
        <taxon>Daucus sect. Daucus</taxon>
    </lineage>
</organism>
<proteinExistence type="predicted"/>
<dbReference type="Gramene" id="KZM90960">
    <property type="protein sequence ID" value="KZM90960"/>
    <property type="gene ID" value="DCAR_021675"/>
</dbReference>
<keyword evidence="3" id="KW-1185">Reference proteome</keyword>
<reference evidence="1" key="1">
    <citation type="journal article" date="2016" name="Nat. Genet.">
        <title>A high-quality carrot genome assembly provides new insights into carotenoid accumulation and asterid genome evolution.</title>
        <authorList>
            <person name="Iorizzo M."/>
            <person name="Ellison S."/>
            <person name="Senalik D."/>
            <person name="Zeng P."/>
            <person name="Satapoomin P."/>
            <person name="Huang J."/>
            <person name="Bowman M."/>
            <person name="Iovene M."/>
            <person name="Sanseverino W."/>
            <person name="Cavagnaro P."/>
            <person name="Yildiz M."/>
            <person name="Macko-Podgorni A."/>
            <person name="Moranska E."/>
            <person name="Grzebelus E."/>
            <person name="Grzebelus D."/>
            <person name="Ashrafi H."/>
            <person name="Zheng Z."/>
            <person name="Cheng S."/>
            <person name="Spooner D."/>
            <person name="Van Deynze A."/>
            <person name="Simon P."/>
        </authorList>
    </citation>
    <scope>NUCLEOTIDE SEQUENCE [LARGE SCALE GENOMIC DNA]</scope>
    <source>
        <tissue evidence="1">Leaf</tissue>
    </source>
</reference>
<reference evidence="2" key="2">
    <citation type="submission" date="2022-03" db="EMBL/GenBank/DDBJ databases">
        <title>Draft title - Genomic analysis of global carrot germplasm unveils the trajectory of domestication and the origin of high carotenoid orange carrot.</title>
        <authorList>
            <person name="Iorizzo M."/>
            <person name="Ellison S."/>
            <person name="Senalik D."/>
            <person name="Macko-Podgorni A."/>
            <person name="Grzebelus D."/>
            <person name="Bostan H."/>
            <person name="Rolling W."/>
            <person name="Curaba J."/>
            <person name="Simon P."/>
        </authorList>
    </citation>
    <scope>NUCLEOTIDE SEQUENCE</scope>
    <source>
        <tissue evidence="2">Leaf</tissue>
    </source>
</reference>
<dbReference type="Proteomes" id="UP000077755">
    <property type="component" value="Chromosome 6"/>
</dbReference>